<dbReference type="PRINTS" id="PR00906">
    <property type="entry name" value="SECA"/>
</dbReference>
<dbReference type="InterPro" id="IPR044722">
    <property type="entry name" value="SecA_SF2_C"/>
</dbReference>
<accession>A0ABR2YY64</accession>
<keyword evidence="4 11" id="KW-0547">Nucleotide-binding</keyword>
<name>A0ABR2YY64_9CHLO</name>
<evidence type="ECO:0000256" key="11">
    <source>
        <dbReference type="RuleBase" id="RU003874"/>
    </source>
</evidence>
<dbReference type="SUPFAM" id="SSF52540">
    <property type="entry name" value="P-loop containing nucleoside triphosphate hydrolases"/>
    <property type="match status" value="2"/>
</dbReference>
<keyword evidence="8 11" id="KW-0811">Translocation</keyword>
<feature type="domain" description="SecA family profile" evidence="14">
    <location>
        <begin position="15"/>
        <end position="714"/>
    </location>
</feature>
<dbReference type="InterPro" id="IPR014001">
    <property type="entry name" value="Helicase_ATP-bd"/>
</dbReference>
<dbReference type="InterPro" id="IPR020937">
    <property type="entry name" value="SecA_CS"/>
</dbReference>
<evidence type="ECO:0000256" key="1">
    <source>
        <dbReference type="ARBA" id="ARBA00004170"/>
    </source>
</evidence>
<keyword evidence="3 11" id="KW-0813">Transport</keyword>
<keyword evidence="6 11" id="KW-0653">Protein transport</keyword>
<comment type="caution">
    <text evidence="15">The sequence shown here is derived from an EMBL/GenBank/DDBJ whole genome shotgun (WGS) entry which is preliminary data.</text>
</comment>
<evidence type="ECO:0000256" key="5">
    <source>
        <dbReference type="ARBA" id="ARBA00022840"/>
    </source>
</evidence>
<evidence type="ECO:0000256" key="10">
    <source>
        <dbReference type="ARBA" id="ARBA00034043"/>
    </source>
</evidence>
<keyword evidence="9" id="KW-0472">Membrane</keyword>
<feature type="domain" description="Helicase ATP-binding" evidence="13">
    <location>
        <begin position="101"/>
        <end position="259"/>
    </location>
</feature>
<keyword evidence="16" id="KW-1185">Reference proteome</keyword>
<feature type="region of interest" description="Disordered" evidence="12">
    <location>
        <begin position="538"/>
        <end position="559"/>
    </location>
</feature>
<dbReference type="PANTHER" id="PTHR30612">
    <property type="entry name" value="SECA INNER MEMBRANE COMPONENT OF SEC PROTEIN SECRETION SYSTEM"/>
    <property type="match status" value="1"/>
</dbReference>
<dbReference type="PANTHER" id="PTHR30612:SF0">
    <property type="entry name" value="CHLOROPLAST PROTEIN-TRANSPORTING ATPASE"/>
    <property type="match status" value="1"/>
</dbReference>
<dbReference type="InterPro" id="IPR011115">
    <property type="entry name" value="SecA_DEAD"/>
</dbReference>
<comment type="catalytic activity">
    <reaction evidence="10">
        <text>ATP + H2O + chloroplast-proteinSide 1 = ADP + phosphate + chloroplast-proteinSide 2.</text>
        <dbReference type="EC" id="7.4.2.4"/>
    </reaction>
</comment>
<evidence type="ECO:0000256" key="3">
    <source>
        <dbReference type="ARBA" id="ARBA00022448"/>
    </source>
</evidence>
<evidence type="ECO:0000256" key="8">
    <source>
        <dbReference type="ARBA" id="ARBA00023010"/>
    </source>
</evidence>
<keyword evidence="5 11" id="KW-0067">ATP-binding</keyword>
<dbReference type="SMART" id="SM00958">
    <property type="entry name" value="SecA_PP_bind"/>
    <property type="match status" value="1"/>
</dbReference>
<dbReference type="Pfam" id="PF01043">
    <property type="entry name" value="SecA_PP_bind"/>
    <property type="match status" value="1"/>
</dbReference>
<evidence type="ECO:0000256" key="12">
    <source>
        <dbReference type="SAM" id="MobiDB-lite"/>
    </source>
</evidence>
<dbReference type="CDD" id="cd17928">
    <property type="entry name" value="DEXDc_SecA"/>
    <property type="match status" value="1"/>
</dbReference>
<proteinExistence type="inferred from homology"/>
<dbReference type="SUPFAM" id="SSF81886">
    <property type="entry name" value="Helical scaffold and wing domains of SecA"/>
    <property type="match status" value="1"/>
</dbReference>
<dbReference type="CDD" id="cd18803">
    <property type="entry name" value="SF2_C_secA"/>
    <property type="match status" value="1"/>
</dbReference>
<dbReference type="NCBIfam" id="TIGR00963">
    <property type="entry name" value="secA"/>
    <property type="match status" value="1"/>
</dbReference>
<dbReference type="SUPFAM" id="SSF81767">
    <property type="entry name" value="Pre-protein crosslinking domain of SecA"/>
    <property type="match status" value="1"/>
</dbReference>
<dbReference type="PROSITE" id="PS01312">
    <property type="entry name" value="SECA"/>
    <property type="match status" value="1"/>
</dbReference>
<dbReference type="EMBL" id="JALJOT010000003">
    <property type="protein sequence ID" value="KAK9916606.1"/>
    <property type="molecule type" value="Genomic_DNA"/>
</dbReference>
<evidence type="ECO:0000259" key="14">
    <source>
        <dbReference type="PROSITE" id="PS51196"/>
    </source>
</evidence>
<dbReference type="Proteomes" id="UP001491310">
    <property type="component" value="Unassembled WGS sequence"/>
</dbReference>
<sequence length="942" mass="105971">MTRQRKSAPPQAVLGGLGRLFTGDAAAKTRKQYQAKVDAINALEPSMQALTDEQLREKTKELQNKYQDGKTLDDLLVEAFAVVREASKRVLGLRPFDVQLIGGMILHVGQIAEMRTGEGKTLVAVLPAYLNALSGKGVQVVTVNDYLARRDSEWVGQVHRFLGLKVGLVQQGLNEDERKAAYRADVTYVTNSELGFDYLRDNLAQRAEDLVLRDFNFCVIDEVDSILIDEARTPLIISGPAEKSSYKYQQAAQLAEAMERDLHYTVDEKQKSILITEEGYEAAEDVLQLTDLYDPREQWASYLINALKAKELQAKDVNYIVRGQEVIIVDEFTGRTMPGRRWGDGLHQAVEAKEGVEIQNETITLASISYQNFFRSYPKLAGMTGTAVTEAAEFSNIYKLEVTEVPPNRPISRTDNPDVVFRSEAGKWAAAVTEIKLYHKQGRPVLVGTTSVERSEALAAMLKQEGIPYELLNAKPENVERESEIVAQSGRRGAVTISTNMAGRGTDILLGGNPEYMARLKLREALMPEVVSQVEALEKAASSSNGSGSNGSRPPRIKSWAASPKLFPCEVSPEARGLMKEAVAAAKGAWGERQLAELEAEDRLAIACERAPTSDPVIAKLRAAFQRLEADYKAVTDKEKAEVVQLGGLHVVGTERHESRRIDNQLRGRSGRQGDPGSTRFFLSLEDNLFRVFGGDRIKGLMSVFQIEDLPIESKMLTDALTEAQRKVESYFFDIRRQLWEYDQVLNTQRDKVYMERRRGLLSRDLSPLLLEYAERTVDDILEANVNPTLPPKEWPLDALAAKMKQYCYLLEDITPELLLKESGGDYEELRAYLRQRGTRAYTQKVEEIEAVEKGLLQEAQRFFLLTQTDNMWKEHLQAMKFLQQAVGLRGYAQREPLAEYKLEGYGLFLEMMAKIRRNVIYNVYMFRPDQVQKKQPATVKA</sequence>
<comment type="similarity">
    <text evidence="2 11">Belongs to the SecA family.</text>
</comment>
<dbReference type="Pfam" id="PF21090">
    <property type="entry name" value="P-loop_SecA"/>
    <property type="match status" value="1"/>
</dbReference>
<evidence type="ECO:0000256" key="2">
    <source>
        <dbReference type="ARBA" id="ARBA00007650"/>
    </source>
</evidence>
<gene>
    <name evidence="15" type="ORF">WJX75_004803</name>
</gene>
<dbReference type="Gene3D" id="1.10.3060.10">
    <property type="entry name" value="Helical scaffold and wing domains of SecA"/>
    <property type="match status" value="1"/>
</dbReference>
<feature type="compositionally biased region" description="Low complexity" evidence="12">
    <location>
        <begin position="542"/>
        <end position="552"/>
    </location>
</feature>
<dbReference type="Pfam" id="PF07516">
    <property type="entry name" value="SecA_SW"/>
    <property type="match status" value="1"/>
</dbReference>
<dbReference type="InterPro" id="IPR000185">
    <property type="entry name" value="SecA"/>
</dbReference>
<dbReference type="InterPro" id="IPR011130">
    <property type="entry name" value="SecA_preprotein_X-link_dom"/>
</dbReference>
<evidence type="ECO:0000256" key="9">
    <source>
        <dbReference type="ARBA" id="ARBA00023136"/>
    </source>
</evidence>
<dbReference type="PROSITE" id="PS51196">
    <property type="entry name" value="SECA_MOTOR_DEAD"/>
    <property type="match status" value="1"/>
</dbReference>
<protein>
    <recommendedName>
        <fullName evidence="11">Protein translocase subunit SecA</fullName>
    </recommendedName>
</protein>
<evidence type="ECO:0000256" key="7">
    <source>
        <dbReference type="ARBA" id="ARBA00022967"/>
    </source>
</evidence>
<evidence type="ECO:0000313" key="15">
    <source>
        <dbReference type="EMBL" id="KAK9916606.1"/>
    </source>
</evidence>
<dbReference type="InterPro" id="IPR036266">
    <property type="entry name" value="SecA_Wing/Scaffold_sf"/>
</dbReference>
<dbReference type="InterPro" id="IPR014018">
    <property type="entry name" value="SecA_motor_DEAD"/>
</dbReference>
<comment type="subcellular location">
    <subcellularLocation>
        <location evidence="1">Membrane</location>
        <topology evidence="1">Peripheral membrane protein</topology>
    </subcellularLocation>
</comment>
<dbReference type="Pfam" id="PF07517">
    <property type="entry name" value="SecA_DEAD"/>
    <property type="match status" value="1"/>
</dbReference>
<dbReference type="HAMAP" id="MF_01382">
    <property type="entry name" value="SecA"/>
    <property type="match status" value="1"/>
</dbReference>
<dbReference type="SMART" id="SM00957">
    <property type="entry name" value="SecA_DEAD"/>
    <property type="match status" value="1"/>
</dbReference>
<reference evidence="15 16" key="1">
    <citation type="journal article" date="2024" name="Nat. Commun.">
        <title>Phylogenomics reveals the evolutionary origins of lichenization in chlorophyte algae.</title>
        <authorList>
            <person name="Puginier C."/>
            <person name="Libourel C."/>
            <person name="Otte J."/>
            <person name="Skaloud P."/>
            <person name="Haon M."/>
            <person name="Grisel S."/>
            <person name="Petersen M."/>
            <person name="Berrin J.G."/>
            <person name="Delaux P.M."/>
            <person name="Dal Grande F."/>
            <person name="Keller J."/>
        </authorList>
    </citation>
    <scope>NUCLEOTIDE SEQUENCE [LARGE SCALE GENOMIC DNA]</scope>
    <source>
        <strain evidence="15 16">SAG 216-7</strain>
    </source>
</reference>
<evidence type="ECO:0000256" key="4">
    <source>
        <dbReference type="ARBA" id="ARBA00022741"/>
    </source>
</evidence>
<evidence type="ECO:0000256" key="6">
    <source>
        <dbReference type="ARBA" id="ARBA00022927"/>
    </source>
</evidence>
<dbReference type="InterPro" id="IPR036670">
    <property type="entry name" value="SecA_X-link_sf"/>
</dbReference>
<dbReference type="InterPro" id="IPR011116">
    <property type="entry name" value="SecA_Wing/Scaffold"/>
</dbReference>
<dbReference type="PROSITE" id="PS51192">
    <property type="entry name" value="HELICASE_ATP_BIND_1"/>
    <property type="match status" value="1"/>
</dbReference>
<dbReference type="Gene3D" id="3.90.1440.10">
    <property type="entry name" value="SecA, preprotein cross-linking domain"/>
    <property type="match status" value="1"/>
</dbReference>
<evidence type="ECO:0000259" key="13">
    <source>
        <dbReference type="PROSITE" id="PS51192"/>
    </source>
</evidence>
<organism evidence="15 16">
    <name type="scientific">Coccomyxa subellipsoidea</name>
    <dbReference type="NCBI Taxonomy" id="248742"/>
    <lineage>
        <taxon>Eukaryota</taxon>
        <taxon>Viridiplantae</taxon>
        <taxon>Chlorophyta</taxon>
        <taxon>core chlorophytes</taxon>
        <taxon>Trebouxiophyceae</taxon>
        <taxon>Trebouxiophyceae incertae sedis</taxon>
        <taxon>Coccomyxaceae</taxon>
        <taxon>Coccomyxa</taxon>
    </lineage>
</organism>
<dbReference type="Gene3D" id="3.40.50.300">
    <property type="entry name" value="P-loop containing nucleotide triphosphate hydrolases"/>
    <property type="match status" value="2"/>
</dbReference>
<dbReference type="InterPro" id="IPR027417">
    <property type="entry name" value="P-loop_NTPase"/>
</dbReference>
<evidence type="ECO:0000313" key="16">
    <source>
        <dbReference type="Proteomes" id="UP001491310"/>
    </source>
</evidence>
<keyword evidence="7" id="KW-1278">Translocase</keyword>